<sequence length="56" mass="6314">MSEKPRIPKKGAGRKWAEKLKKLGRQWPPQGLVDKINRDDKKKVASPPPAPKDLEA</sequence>
<comment type="caution">
    <text evidence="2">The sequence shown here is derived from an EMBL/GenBank/DDBJ whole genome shotgun (WGS) entry which is preliminary data.</text>
</comment>
<name>A0ABU3K978_9BACT</name>
<reference evidence="2 3" key="1">
    <citation type="journal article" date="2023" name="ISME J.">
        <title>Cultivation and genomic characterization of novel and ubiquitous marine nitrite-oxidizing bacteria from the Nitrospirales.</title>
        <authorList>
            <person name="Mueller A.J."/>
            <person name="Daebeler A."/>
            <person name="Herbold C.W."/>
            <person name="Kirkegaard R.H."/>
            <person name="Daims H."/>
        </authorList>
    </citation>
    <scope>NUCLEOTIDE SEQUENCE [LARGE SCALE GENOMIC DNA]</scope>
    <source>
        <strain evidence="2 3">EB</strain>
    </source>
</reference>
<dbReference type="EMBL" id="JAQOUE010000001">
    <property type="protein sequence ID" value="MDT7042917.1"/>
    <property type="molecule type" value="Genomic_DNA"/>
</dbReference>
<keyword evidence="3" id="KW-1185">Reference proteome</keyword>
<evidence type="ECO:0000313" key="3">
    <source>
        <dbReference type="Proteomes" id="UP001250932"/>
    </source>
</evidence>
<organism evidence="2 3">
    <name type="scientific">Candidatus Nitronereus thalassa</name>
    <dbReference type="NCBI Taxonomy" id="3020898"/>
    <lineage>
        <taxon>Bacteria</taxon>
        <taxon>Pseudomonadati</taxon>
        <taxon>Nitrospirota</taxon>
        <taxon>Nitrospiria</taxon>
        <taxon>Nitrospirales</taxon>
        <taxon>Nitrospiraceae</taxon>
        <taxon>Candidatus Nitronereus</taxon>
    </lineage>
</organism>
<evidence type="ECO:0000313" key="2">
    <source>
        <dbReference type="EMBL" id="MDT7042917.1"/>
    </source>
</evidence>
<feature type="compositionally biased region" description="Pro residues" evidence="1">
    <location>
        <begin position="46"/>
        <end position="56"/>
    </location>
</feature>
<accession>A0ABU3K978</accession>
<proteinExistence type="predicted"/>
<feature type="region of interest" description="Disordered" evidence="1">
    <location>
        <begin position="20"/>
        <end position="56"/>
    </location>
</feature>
<evidence type="ECO:0000256" key="1">
    <source>
        <dbReference type="SAM" id="MobiDB-lite"/>
    </source>
</evidence>
<dbReference type="RefSeq" id="WP_313833384.1">
    <property type="nucleotide sequence ID" value="NZ_JAQOUE010000001.1"/>
</dbReference>
<gene>
    <name evidence="2" type="ORF">PPG34_11180</name>
</gene>
<protein>
    <submittedName>
        <fullName evidence="2">Uncharacterized protein</fullName>
    </submittedName>
</protein>
<dbReference type="Proteomes" id="UP001250932">
    <property type="component" value="Unassembled WGS sequence"/>
</dbReference>